<evidence type="ECO:0000259" key="8">
    <source>
        <dbReference type="SMART" id="SM00631"/>
    </source>
</evidence>
<evidence type="ECO:0000313" key="9">
    <source>
        <dbReference type="EMBL" id="CAA9541031.1"/>
    </source>
</evidence>
<reference evidence="9" key="1">
    <citation type="submission" date="2020-02" db="EMBL/GenBank/DDBJ databases">
        <authorList>
            <person name="Meier V. D."/>
        </authorList>
    </citation>
    <scope>NUCLEOTIDE SEQUENCE</scope>
    <source>
        <strain evidence="9">AVDCRST_MAG79</strain>
    </source>
</reference>
<evidence type="ECO:0000256" key="4">
    <source>
        <dbReference type="ARBA" id="ARBA00022801"/>
    </source>
</evidence>
<dbReference type="AlphaFoldDB" id="A0A6J4U7W0"/>
<feature type="compositionally biased region" description="Gly residues" evidence="7">
    <location>
        <begin position="1"/>
        <end position="11"/>
    </location>
</feature>
<accession>A0A6J4U7W0</accession>
<evidence type="ECO:0000256" key="2">
    <source>
        <dbReference type="ARBA" id="ARBA00005988"/>
    </source>
</evidence>
<dbReference type="Gene3D" id="3.40.630.10">
    <property type="entry name" value="Zn peptidases"/>
    <property type="match status" value="1"/>
</dbReference>
<feature type="region of interest" description="Disordered" evidence="7">
    <location>
        <begin position="1"/>
        <end position="77"/>
    </location>
</feature>
<name>A0A6J4U7W0_9ACTN</name>
<comment type="similarity">
    <text evidence="2">Belongs to the peptidase M14 family.</text>
</comment>
<dbReference type="Pfam" id="PF00246">
    <property type="entry name" value="Peptidase_M14"/>
    <property type="match status" value="1"/>
</dbReference>
<dbReference type="GO" id="GO:0008270">
    <property type="term" value="F:zinc ion binding"/>
    <property type="evidence" value="ECO:0007669"/>
    <property type="project" value="InterPro"/>
</dbReference>
<dbReference type="SUPFAM" id="SSF53187">
    <property type="entry name" value="Zn-dependent exopeptidases"/>
    <property type="match status" value="1"/>
</dbReference>
<keyword evidence="5" id="KW-0862">Zinc</keyword>
<gene>
    <name evidence="9" type="ORF">AVDCRST_MAG79-1867</name>
</gene>
<feature type="domain" description="Peptidase M14" evidence="8">
    <location>
        <begin position="74"/>
        <end position="346"/>
    </location>
</feature>
<dbReference type="PANTHER" id="PTHR11705:SF143">
    <property type="entry name" value="SLL0236 PROTEIN"/>
    <property type="match status" value="1"/>
</dbReference>
<dbReference type="GO" id="GO:0004181">
    <property type="term" value="F:metallocarboxypeptidase activity"/>
    <property type="evidence" value="ECO:0007669"/>
    <property type="project" value="InterPro"/>
</dbReference>
<dbReference type="EMBL" id="CADCWC010000281">
    <property type="protein sequence ID" value="CAA9541031.1"/>
    <property type="molecule type" value="Genomic_DNA"/>
</dbReference>
<dbReference type="InterPro" id="IPR000834">
    <property type="entry name" value="Peptidase_M14"/>
</dbReference>
<evidence type="ECO:0000256" key="5">
    <source>
        <dbReference type="ARBA" id="ARBA00022833"/>
    </source>
</evidence>
<evidence type="ECO:0000256" key="1">
    <source>
        <dbReference type="ARBA" id="ARBA00001947"/>
    </source>
</evidence>
<comment type="cofactor">
    <cofactor evidence="1">
        <name>Zn(2+)</name>
        <dbReference type="ChEBI" id="CHEBI:29105"/>
    </cofactor>
</comment>
<feature type="compositionally biased region" description="Low complexity" evidence="7">
    <location>
        <begin position="12"/>
        <end position="34"/>
    </location>
</feature>
<evidence type="ECO:0000256" key="3">
    <source>
        <dbReference type="ARBA" id="ARBA00022670"/>
    </source>
</evidence>
<sequence length="366" mass="37787">AGAAQEGGAGTADGPSAGAAARRAAAVDGAASRPSRADAKLPVPDRGGAGTADGRSVCSSATRASAADTPKDDPGLMEEVSDLPAAALSRPSRQGTMTAVGTMCRRGVLPSAVLAVLAGLGPAHAAARPETGPRDPAAHRQVMLLGRSWQGRPIRVVRLGRADATRNILVVGCIHGTERAGLSVTARLQGATPPPGVALWVLGTLNPDGAAARTRGNARGVDLNRNFSWRWRPIGRPGDAFHAGARPFSERESRIARSLLRRVRPDVTVWYHQALGLVDPSTPAATVERRYARAVGLPLREIGPLPGVATGWSNHVLPGTTSFVVELGSGSLTPARARRHAAAVLEVAASVRSTAAAEHTARPREP</sequence>
<dbReference type="GO" id="GO:0005615">
    <property type="term" value="C:extracellular space"/>
    <property type="evidence" value="ECO:0007669"/>
    <property type="project" value="TreeGrafter"/>
</dbReference>
<protein>
    <recommendedName>
        <fullName evidence="8">Peptidase M14 domain-containing protein</fullName>
    </recommendedName>
</protein>
<dbReference type="CDD" id="cd00596">
    <property type="entry name" value="Peptidase_M14_like"/>
    <property type="match status" value="1"/>
</dbReference>
<dbReference type="PRINTS" id="PR00765">
    <property type="entry name" value="CRBOXYPTASEA"/>
</dbReference>
<proteinExistence type="inferred from homology"/>
<dbReference type="PANTHER" id="PTHR11705">
    <property type="entry name" value="PROTEASE FAMILY M14 CARBOXYPEPTIDASE A,B"/>
    <property type="match status" value="1"/>
</dbReference>
<feature type="non-terminal residue" evidence="9">
    <location>
        <position position="1"/>
    </location>
</feature>
<evidence type="ECO:0000256" key="6">
    <source>
        <dbReference type="ARBA" id="ARBA00023049"/>
    </source>
</evidence>
<organism evidence="9">
    <name type="scientific">uncultured Thermoleophilia bacterium</name>
    <dbReference type="NCBI Taxonomy" id="1497501"/>
    <lineage>
        <taxon>Bacteria</taxon>
        <taxon>Bacillati</taxon>
        <taxon>Actinomycetota</taxon>
        <taxon>Thermoleophilia</taxon>
        <taxon>environmental samples</taxon>
    </lineage>
</organism>
<keyword evidence="6" id="KW-0482">Metalloprotease</keyword>
<dbReference type="GO" id="GO:0006508">
    <property type="term" value="P:proteolysis"/>
    <property type="evidence" value="ECO:0007669"/>
    <property type="project" value="UniProtKB-KW"/>
</dbReference>
<evidence type="ECO:0000256" key="7">
    <source>
        <dbReference type="SAM" id="MobiDB-lite"/>
    </source>
</evidence>
<dbReference type="SMART" id="SM00631">
    <property type="entry name" value="Zn_pept"/>
    <property type="match status" value="1"/>
</dbReference>
<keyword evidence="4" id="KW-0378">Hydrolase</keyword>
<keyword evidence="3" id="KW-0645">Protease</keyword>